<evidence type="ECO:0000313" key="3">
    <source>
        <dbReference type="Proteomes" id="UP000264062"/>
    </source>
</evidence>
<gene>
    <name evidence="2" type="ORF">DCW38_02885</name>
</gene>
<name>A0A350H992_UNCW3</name>
<sequence>MKKIFFIISISLLFASLFAEEIFIQEQGRIFKVVISENGDTLSKEEISIVPMDTIAKETIAEPLKEIEQTEIIAQPTLYNPQLLKIVPFKWQAGWYGAWQGFPYGVEIAMGFGIMEKKYAPLIYLSTPTLMFFLPPILIKDDVPDYSLAFIDWGYRLGPLDYFVLKSGATKSEFGKTYSVGNLDVMPDALAAMAFGYTESWGGYALSRKLGPFRRAASDMYAAGSYMGYIWGGLLGGYLTTKLVEDNPNEPQYTDTMNYDTLLFNQYLAEVDSVQNIIDSLNQKREAIGYPPALFSSIGLRVAGFYFGNQEKYGLKSFDGYFYTFNSITGFLLANELDNYIDVEDEMLLIHTAMSMLTTGATAYLMKDIHLDDGNAILMMIGGIVGGSLGQGIQLVIESYTNENFASEPKFHTSIGAICMIAGEFGVYMLRKDAIQNGSDFGSNLGFNLYPTKNNGLGVNLSYSF</sequence>
<feature type="transmembrane region" description="Helical" evidence="1">
    <location>
        <begin position="377"/>
        <end position="397"/>
    </location>
</feature>
<keyword evidence="1" id="KW-0472">Membrane</keyword>
<evidence type="ECO:0000256" key="1">
    <source>
        <dbReference type="SAM" id="Phobius"/>
    </source>
</evidence>
<dbReference type="EMBL" id="DMZY01000086">
    <property type="protein sequence ID" value="HAV92108.1"/>
    <property type="molecule type" value="Genomic_DNA"/>
</dbReference>
<dbReference type="Proteomes" id="UP000264062">
    <property type="component" value="Unassembled WGS sequence"/>
</dbReference>
<evidence type="ECO:0000313" key="2">
    <source>
        <dbReference type="EMBL" id="HAV92108.1"/>
    </source>
</evidence>
<dbReference type="AlphaFoldDB" id="A0A350H992"/>
<protein>
    <submittedName>
        <fullName evidence="2">Uncharacterized protein</fullName>
    </submittedName>
</protein>
<keyword evidence="1" id="KW-1133">Transmembrane helix</keyword>
<proteinExistence type="predicted"/>
<reference evidence="2 3" key="1">
    <citation type="journal article" date="2018" name="Nat. Biotechnol.">
        <title>A standardized bacterial taxonomy based on genome phylogeny substantially revises the tree of life.</title>
        <authorList>
            <person name="Parks D.H."/>
            <person name="Chuvochina M."/>
            <person name="Waite D.W."/>
            <person name="Rinke C."/>
            <person name="Skarshewski A."/>
            <person name="Chaumeil P.A."/>
            <person name="Hugenholtz P."/>
        </authorList>
    </citation>
    <scope>NUCLEOTIDE SEQUENCE [LARGE SCALE GENOMIC DNA]</scope>
    <source>
        <strain evidence="2">UBA9956</strain>
    </source>
</reference>
<accession>A0A350H992</accession>
<feature type="transmembrane region" description="Helical" evidence="1">
    <location>
        <begin position="409"/>
        <end position="430"/>
    </location>
</feature>
<organism evidence="2 3">
    <name type="scientific">candidate division WOR-3 bacterium</name>
    <dbReference type="NCBI Taxonomy" id="2052148"/>
    <lineage>
        <taxon>Bacteria</taxon>
        <taxon>Bacteria division WOR-3</taxon>
    </lineage>
</organism>
<comment type="caution">
    <text evidence="2">The sequence shown here is derived from an EMBL/GenBank/DDBJ whole genome shotgun (WGS) entry which is preliminary data.</text>
</comment>
<keyword evidence="1" id="KW-0812">Transmembrane</keyword>